<proteinExistence type="predicted"/>
<reference evidence="2 3" key="1">
    <citation type="submission" date="2023-03" db="EMBL/GenBank/DDBJ databases">
        <title>WGS of Methanotrichaceae archaeon Mx.</title>
        <authorList>
            <person name="Sorokin D.Y."/>
            <person name="Merkel A.Y."/>
        </authorList>
    </citation>
    <scope>NUCLEOTIDE SEQUENCE [LARGE SCALE GENOMIC DNA]</scope>
    <source>
        <strain evidence="2 3">Mx</strain>
    </source>
</reference>
<organism evidence="2 3">
    <name type="scientific">Candidatus Methanocrinis natronophilus</name>
    <dbReference type="NCBI Taxonomy" id="3033396"/>
    <lineage>
        <taxon>Archaea</taxon>
        <taxon>Methanobacteriati</taxon>
        <taxon>Methanobacteriota</taxon>
        <taxon>Stenosarchaea group</taxon>
        <taxon>Methanomicrobia</taxon>
        <taxon>Methanotrichales</taxon>
        <taxon>Methanotrichaceae</taxon>
        <taxon>Methanocrinis</taxon>
    </lineage>
</organism>
<keyword evidence="1" id="KW-1133">Transmembrane helix</keyword>
<evidence type="ECO:0000313" key="3">
    <source>
        <dbReference type="Proteomes" id="UP001220010"/>
    </source>
</evidence>
<evidence type="ECO:0000256" key="1">
    <source>
        <dbReference type="SAM" id="Phobius"/>
    </source>
</evidence>
<dbReference type="EMBL" id="JARFPK010000009">
    <property type="protein sequence ID" value="MDF0590209.1"/>
    <property type="molecule type" value="Genomic_DNA"/>
</dbReference>
<accession>A0ABT5X683</accession>
<protein>
    <submittedName>
        <fullName evidence="2">Uncharacterized protein</fullName>
    </submittedName>
</protein>
<evidence type="ECO:0000313" key="2">
    <source>
        <dbReference type="EMBL" id="MDF0590209.1"/>
    </source>
</evidence>
<keyword evidence="1" id="KW-0472">Membrane</keyword>
<sequence length="355" mass="39304">MRRSILIWFAIVLIIATAPAETKEVVEFHSDLQSCDVTVTGDVAGSILHLGLSSQRGLVQTKTIQLDGPGTWVTTWDVPPQEAGPFSACAELIEDATVLSTRCTNFYFGGRESLRFDVRDFHADRRGITLLLYSEDLTVVDIYYMLVRGDKAASVTKRSSIPISGSLWAPADLSLEWRQILEDGEEYLGRVKIVEVRDGRTRAFMNSFVAVADAEITDTYQDETGASATVMGRSRVPFQGALQFDLYQDGTLLRSIEERTPILLAGDDETVEIAWNETLDPGIYYLSTKLLGNDGYLIDVEENVIEAKIPPRPRVVEAPVDEGTSTSRILAAILIILIAASGLVIFRRRRGKGRR</sequence>
<dbReference type="RefSeq" id="WP_316965965.1">
    <property type="nucleotide sequence ID" value="NZ_JARFPK010000009.1"/>
</dbReference>
<keyword evidence="1" id="KW-0812">Transmembrane</keyword>
<name>A0ABT5X683_9EURY</name>
<feature type="transmembrane region" description="Helical" evidence="1">
    <location>
        <begin position="329"/>
        <end position="346"/>
    </location>
</feature>
<dbReference type="Proteomes" id="UP001220010">
    <property type="component" value="Unassembled WGS sequence"/>
</dbReference>
<comment type="caution">
    <text evidence="2">The sequence shown here is derived from an EMBL/GenBank/DDBJ whole genome shotgun (WGS) entry which is preliminary data.</text>
</comment>
<keyword evidence="3" id="KW-1185">Reference proteome</keyword>
<gene>
    <name evidence="2" type="ORF">P0O15_03340</name>
</gene>